<protein>
    <recommendedName>
        <fullName evidence="4">Lipoprotein</fullName>
    </recommendedName>
</protein>
<evidence type="ECO:0000256" key="1">
    <source>
        <dbReference type="SAM" id="SignalP"/>
    </source>
</evidence>
<comment type="caution">
    <text evidence="2">The sequence shown here is derived from an EMBL/GenBank/DDBJ whole genome shotgun (WGS) entry which is preliminary data.</text>
</comment>
<keyword evidence="1" id="KW-0732">Signal</keyword>
<dbReference type="EMBL" id="VULT01000019">
    <property type="protein sequence ID" value="MSS18341.1"/>
    <property type="molecule type" value="Genomic_DNA"/>
</dbReference>
<feature type="signal peptide" evidence="1">
    <location>
        <begin position="1"/>
        <end position="20"/>
    </location>
</feature>
<organism evidence="2 3">
    <name type="scientific">Sodaliphilus pleomorphus</name>
    <dbReference type="NCBI Taxonomy" id="2606626"/>
    <lineage>
        <taxon>Bacteria</taxon>
        <taxon>Pseudomonadati</taxon>
        <taxon>Bacteroidota</taxon>
        <taxon>Bacteroidia</taxon>
        <taxon>Bacteroidales</taxon>
        <taxon>Muribaculaceae</taxon>
        <taxon>Sodaliphilus</taxon>
    </lineage>
</organism>
<dbReference type="AlphaFoldDB" id="A0A6L5XFS9"/>
<sequence length="155" mass="17618">MNRLMHIVALLAVILLCANCSTTRKLEADAVPMGYTELQNYYVSNTVSVKQPYRHVFTTEEEFSRYFGEAATMSPNGQATVVNWGTQYVLAVINPSTDRATRMYPVSVLQNGDAIIFNYKVEKGEKQSYTITPYVAVVLDKPVSQQQYTFYYNEK</sequence>
<reference evidence="2 3" key="1">
    <citation type="submission" date="2019-08" db="EMBL/GenBank/DDBJ databases">
        <title>In-depth cultivation of the pig gut microbiome towards novel bacterial diversity and tailored functional studies.</title>
        <authorList>
            <person name="Wylensek D."/>
            <person name="Hitch T.C.A."/>
            <person name="Clavel T."/>
        </authorList>
    </citation>
    <scope>NUCLEOTIDE SEQUENCE [LARGE SCALE GENOMIC DNA]</scope>
    <source>
        <strain evidence="2 3">Oil-RF-744-WCA-WT-10</strain>
    </source>
</reference>
<keyword evidence="3" id="KW-1185">Reference proteome</keyword>
<gene>
    <name evidence="2" type="ORF">FYJ29_11305</name>
</gene>
<evidence type="ECO:0008006" key="4">
    <source>
        <dbReference type="Google" id="ProtNLM"/>
    </source>
</evidence>
<dbReference type="RefSeq" id="WP_154327508.1">
    <property type="nucleotide sequence ID" value="NZ_CP045696.1"/>
</dbReference>
<proteinExistence type="predicted"/>
<evidence type="ECO:0000313" key="3">
    <source>
        <dbReference type="Proteomes" id="UP000483362"/>
    </source>
</evidence>
<name>A0A6L5XFS9_9BACT</name>
<accession>A0A6L5XFS9</accession>
<evidence type="ECO:0000313" key="2">
    <source>
        <dbReference type="EMBL" id="MSS18341.1"/>
    </source>
</evidence>
<feature type="chain" id="PRO_5026959558" description="Lipoprotein" evidence="1">
    <location>
        <begin position="21"/>
        <end position="155"/>
    </location>
</feature>
<dbReference type="Proteomes" id="UP000483362">
    <property type="component" value="Unassembled WGS sequence"/>
</dbReference>